<dbReference type="GO" id="GO:0006281">
    <property type="term" value="P:DNA repair"/>
    <property type="evidence" value="ECO:0007669"/>
    <property type="project" value="UniProtKB-KW"/>
</dbReference>
<keyword evidence="11" id="KW-0464">Manganese</keyword>
<evidence type="ECO:0000259" key="13">
    <source>
        <dbReference type="PROSITE" id="PS50172"/>
    </source>
</evidence>
<dbReference type="InterPro" id="IPR001679">
    <property type="entry name" value="DNA_ligase"/>
</dbReference>
<keyword evidence="4 11" id="KW-0479">Metal-binding</keyword>
<evidence type="ECO:0000256" key="11">
    <source>
        <dbReference type="HAMAP-Rule" id="MF_01588"/>
    </source>
</evidence>
<keyword evidence="7 11" id="KW-0460">Magnesium</keyword>
<keyword evidence="8 11" id="KW-0520">NAD</keyword>
<dbReference type="EMBL" id="CP042433">
    <property type="protein sequence ID" value="QEC58565.1"/>
    <property type="molecule type" value="Genomic_DNA"/>
</dbReference>
<feature type="binding site" evidence="11">
    <location>
        <position position="338"/>
    </location>
    <ligand>
        <name>NAD(+)</name>
        <dbReference type="ChEBI" id="CHEBI:57540"/>
    </ligand>
</feature>
<dbReference type="Pfam" id="PF14520">
    <property type="entry name" value="HHH_5"/>
    <property type="match status" value="1"/>
</dbReference>
<dbReference type="OrthoDB" id="9759736at2"/>
<dbReference type="GO" id="GO:0003677">
    <property type="term" value="F:DNA binding"/>
    <property type="evidence" value="ECO:0007669"/>
    <property type="project" value="InterPro"/>
</dbReference>
<dbReference type="Gene3D" id="3.30.470.30">
    <property type="entry name" value="DNA ligase/mRNA capping enzyme"/>
    <property type="match status" value="1"/>
</dbReference>
<feature type="binding site" evidence="11">
    <location>
        <begin position="102"/>
        <end position="103"/>
    </location>
    <ligand>
        <name>NAD(+)</name>
        <dbReference type="ChEBI" id="CHEBI:57540"/>
    </ligand>
</feature>
<comment type="caution">
    <text evidence="11">Lacks conserved residue(s) required for the propagation of feature annotation.</text>
</comment>
<feature type="binding site" evidence="11">
    <location>
        <position position="133"/>
    </location>
    <ligand>
        <name>NAD(+)</name>
        <dbReference type="ChEBI" id="CHEBI:57540"/>
    </ligand>
</feature>
<reference evidence="14 15" key="1">
    <citation type="journal article" date="2015" name="Int. J. Syst. Evol. Microbiol.">
        <title>Flavisolibacter ginsenosidimutans sp. nov., with ginsenoside-converting activity isolated from soil used for cultivating ginseng.</title>
        <authorList>
            <person name="Zhao Y."/>
            <person name="Liu Q."/>
            <person name="Kang M.S."/>
            <person name="Jin F."/>
            <person name="Yu H."/>
            <person name="Im W.T."/>
        </authorList>
    </citation>
    <scope>NUCLEOTIDE SEQUENCE [LARGE SCALE GENOMIC DNA]</scope>
    <source>
        <strain evidence="14 15">Gsoil 636</strain>
    </source>
</reference>
<keyword evidence="9 11" id="KW-0234">DNA repair</keyword>
<dbReference type="PROSITE" id="PS01055">
    <property type="entry name" value="DNA_LIGASE_N1"/>
    <property type="match status" value="1"/>
</dbReference>
<feature type="domain" description="BRCT" evidence="13">
    <location>
        <begin position="638"/>
        <end position="717"/>
    </location>
</feature>
<dbReference type="PANTHER" id="PTHR23389:SF9">
    <property type="entry name" value="DNA LIGASE"/>
    <property type="match status" value="1"/>
</dbReference>
<dbReference type="InterPro" id="IPR018239">
    <property type="entry name" value="DNA_ligase_AS"/>
</dbReference>
<dbReference type="SUPFAM" id="SSF50249">
    <property type="entry name" value="Nucleic acid-binding proteins"/>
    <property type="match status" value="1"/>
</dbReference>
<dbReference type="PROSITE" id="PS50172">
    <property type="entry name" value="BRCT"/>
    <property type="match status" value="1"/>
</dbReference>
<organism evidence="14 15">
    <name type="scientific">Flavisolibacter ginsenosidimutans</name>
    <dbReference type="NCBI Taxonomy" id="661481"/>
    <lineage>
        <taxon>Bacteria</taxon>
        <taxon>Pseudomonadati</taxon>
        <taxon>Bacteroidota</taxon>
        <taxon>Chitinophagia</taxon>
        <taxon>Chitinophagales</taxon>
        <taxon>Chitinophagaceae</taxon>
        <taxon>Flavisolibacter</taxon>
    </lineage>
</organism>
<dbReference type="GO" id="GO:0006260">
    <property type="term" value="P:DNA replication"/>
    <property type="evidence" value="ECO:0007669"/>
    <property type="project" value="UniProtKB-KW"/>
</dbReference>
<evidence type="ECO:0000256" key="7">
    <source>
        <dbReference type="ARBA" id="ARBA00022842"/>
    </source>
</evidence>
<dbReference type="EC" id="6.5.1.2" evidence="11"/>
<dbReference type="Proteomes" id="UP000321204">
    <property type="component" value="Chromosome"/>
</dbReference>
<evidence type="ECO:0000256" key="3">
    <source>
        <dbReference type="ARBA" id="ARBA00022705"/>
    </source>
</evidence>
<dbReference type="GO" id="GO:0046872">
    <property type="term" value="F:metal ion binding"/>
    <property type="evidence" value="ECO:0007669"/>
    <property type="project" value="UniProtKB-KW"/>
</dbReference>
<dbReference type="SUPFAM" id="SSF52113">
    <property type="entry name" value="BRCT domain"/>
    <property type="match status" value="1"/>
</dbReference>
<evidence type="ECO:0000256" key="9">
    <source>
        <dbReference type="ARBA" id="ARBA00023204"/>
    </source>
</evidence>
<dbReference type="SMART" id="SM00278">
    <property type="entry name" value="HhH1"/>
    <property type="match status" value="4"/>
</dbReference>
<evidence type="ECO:0000256" key="6">
    <source>
        <dbReference type="ARBA" id="ARBA00022833"/>
    </source>
</evidence>
<dbReference type="CDD" id="cd00114">
    <property type="entry name" value="LIGANc"/>
    <property type="match status" value="1"/>
</dbReference>
<comment type="cofactor">
    <cofactor evidence="11">
        <name>Mg(2+)</name>
        <dbReference type="ChEBI" id="CHEBI:18420"/>
    </cofactor>
    <cofactor evidence="11">
        <name>Mn(2+)</name>
        <dbReference type="ChEBI" id="CHEBI:29035"/>
    </cofactor>
</comment>
<feature type="binding site" evidence="11">
    <location>
        <position position="479"/>
    </location>
    <ligand>
        <name>Zn(2+)</name>
        <dbReference type="ChEBI" id="CHEBI:29105"/>
    </ligand>
</feature>
<keyword evidence="5 11" id="KW-0227">DNA damage</keyword>
<dbReference type="NCBIfam" id="NF005932">
    <property type="entry name" value="PRK07956.1"/>
    <property type="match status" value="1"/>
</dbReference>
<dbReference type="Gene3D" id="6.20.10.30">
    <property type="match status" value="1"/>
</dbReference>
<evidence type="ECO:0000256" key="10">
    <source>
        <dbReference type="ARBA" id="ARBA00034005"/>
    </source>
</evidence>
<dbReference type="Pfam" id="PF00533">
    <property type="entry name" value="BRCT"/>
    <property type="match status" value="1"/>
</dbReference>
<keyword evidence="15" id="KW-1185">Reference proteome</keyword>
<evidence type="ECO:0000256" key="5">
    <source>
        <dbReference type="ARBA" id="ARBA00022763"/>
    </source>
</evidence>
<dbReference type="FunFam" id="1.10.150.20:FF:000006">
    <property type="entry name" value="DNA ligase"/>
    <property type="match status" value="1"/>
</dbReference>
<dbReference type="Pfam" id="PF03120">
    <property type="entry name" value="OB_DNA_ligase"/>
    <property type="match status" value="1"/>
</dbReference>
<evidence type="ECO:0000313" key="14">
    <source>
        <dbReference type="EMBL" id="QEC58565.1"/>
    </source>
</evidence>
<dbReference type="HAMAP" id="MF_01588">
    <property type="entry name" value="DNA_ligase_A"/>
    <property type="match status" value="1"/>
</dbReference>
<dbReference type="Gene3D" id="2.40.50.140">
    <property type="entry name" value="Nucleic acid-binding proteins"/>
    <property type="match status" value="1"/>
</dbReference>
<dbReference type="Pfam" id="PF01653">
    <property type="entry name" value="DNA_ligase_aden"/>
    <property type="match status" value="2"/>
</dbReference>
<evidence type="ECO:0000256" key="2">
    <source>
        <dbReference type="ARBA" id="ARBA00022598"/>
    </source>
</evidence>
<feature type="binding site" evidence="11">
    <location>
        <position position="459"/>
    </location>
    <ligand>
        <name>Zn(2+)</name>
        <dbReference type="ChEBI" id="CHEBI:29105"/>
    </ligand>
</feature>
<feature type="binding site" evidence="11">
    <location>
        <position position="362"/>
    </location>
    <ligand>
        <name>NAD(+)</name>
        <dbReference type="ChEBI" id="CHEBI:57540"/>
    </ligand>
</feature>
<keyword evidence="2 11" id="KW-0436">Ligase</keyword>
<feature type="active site" description="N6-AMP-lysine intermediate" evidence="11">
    <location>
        <position position="135"/>
    </location>
</feature>
<dbReference type="InterPro" id="IPR013840">
    <property type="entry name" value="DNAligase_N"/>
</dbReference>
<dbReference type="NCBIfam" id="TIGR00575">
    <property type="entry name" value="dnlj"/>
    <property type="match status" value="1"/>
</dbReference>
<dbReference type="InterPro" id="IPR001357">
    <property type="entry name" value="BRCT_dom"/>
</dbReference>
<proteinExistence type="inferred from homology"/>
<keyword evidence="6 11" id="KW-0862">Zinc</keyword>
<dbReference type="Gene3D" id="1.10.287.610">
    <property type="entry name" value="Helix hairpin bin"/>
    <property type="match status" value="1"/>
</dbReference>
<feature type="binding site" evidence="11">
    <location>
        <position position="194"/>
    </location>
    <ligand>
        <name>NAD(+)</name>
        <dbReference type="ChEBI" id="CHEBI:57540"/>
    </ligand>
</feature>
<dbReference type="SUPFAM" id="SSF56091">
    <property type="entry name" value="DNA ligase/mRNA capping enzyme, catalytic domain"/>
    <property type="match status" value="1"/>
</dbReference>
<dbReference type="Gene3D" id="3.40.50.10190">
    <property type="entry name" value="BRCT domain"/>
    <property type="match status" value="1"/>
</dbReference>
<feature type="binding site" evidence="11">
    <location>
        <position position="456"/>
    </location>
    <ligand>
        <name>Zn(2+)</name>
        <dbReference type="ChEBI" id="CHEBI:29105"/>
    </ligand>
</feature>
<dbReference type="SMART" id="SM00532">
    <property type="entry name" value="LIGANc"/>
    <property type="match status" value="1"/>
</dbReference>
<dbReference type="CDD" id="cd17748">
    <property type="entry name" value="BRCT_DNA_ligase_like"/>
    <property type="match status" value="1"/>
</dbReference>
<dbReference type="GO" id="GO:0003911">
    <property type="term" value="F:DNA ligase (NAD+) activity"/>
    <property type="evidence" value="ECO:0007669"/>
    <property type="project" value="UniProtKB-UniRule"/>
</dbReference>
<dbReference type="Gene3D" id="1.10.150.20">
    <property type="entry name" value="5' to 3' exonuclease, C-terminal subdomain"/>
    <property type="match status" value="2"/>
</dbReference>
<name>A0A5B8URH7_9BACT</name>
<dbReference type="InterPro" id="IPR010994">
    <property type="entry name" value="RuvA_2-like"/>
</dbReference>
<dbReference type="InterPro" id="IPR013839">
    <property type="entry name" value="DNAligase_adenylation"/>
</dbReference>
<dbReference type="GO" id="GO:0005829">
    <property type="term" value="C:cytosol"/>
    <property type="evidence" value="ECO:0007669"/>
    <property type="project" value="TreeGrafter"/>
</dbReference>
<evidence type="ECO:0000256" key="4">
    <source>
        <dbReference type="ARBA" id="ARBA00022723"/>
    </source>
</evidence>
<dbReference type="Pfam" id="PF03119">
    <property type="entry name" value="DNA_ligase_ZBD"/>
    <property type="match status" value="1"/>
</dbReference>
<feature type="compositionally biased region" description="Basic and acidic residues" evidence="12">
    <location>
        <begin position="259"/>
        <end position="270"/>
    </location>
</feature>
<comment type="function">
    <text evidence="1 11">DNA ligase that catalyzes the formation of phosphodiester linkages between 5'-phosphoryl and 3'-hydroxyl groups in double-stranded DNA using NAD as a coenzyme and as the energy source for the reaction. It is essential for DNA replication and repair of damaged DNA.</text>
</comment>
<dbReference type="PIRSF" id="PIRSF001604">
    <property type="entry name" value="LigA"/>
    <property type="match status" value="1"/>
</dbReference>
<feature type="binding site" evidence="11">
    <location>
        <begin position="53"/>
        <end position="57"/>
    </location>
    <ligand>
        <name>NAD(+)</name>
        <dbReference type="ChEBI" id="CHEBI:57540"/>
    </ligand>
</feature>
<sequence>MNADVKTLQQATLELLKEIKEDKLSTKGIDRLRNVLRFHEHRYYVQSDPLISDFEYDTLYKGLEVLEKEAPDLITPDSPTQRVAKGLTKDFPNVPHLVPMLSLDNSYDSEDLLDFDRKARELTGLNEIEYCVEPKFDGASISLIYEGDGLERGATRGDGVRGDDITPNIKQIRTIPLSAKFSDYGLQTVEIRGEVLINKNNFKKFNEGLTEQGLAPLANPRNAAAGTLRIKDPLEVKRRNLEAFVYHVSYYVTDDGLRMTDDSERDDSKETPSSVNSHLSSSLLTHSGTLDMLWSLGFRSPAKEKKVLKGIQAVIDYCNEFESQRDDLPYEIDGMVIKVNDFELQDKMGMTTHHPRWAMAYKFKARQATSKLLRIEYQIGRTGNVGPVAKIEPVHIGGVTVSSVSLFNEDVIREKDIRIGDTVLVERAGDVIPYIVKALTELRTGNEQPIVFPKCCPSCGDEIVRTAEEAAWRCVNINCPAQVLERLMHFASKDAMDIRGLGEANIKKFYDLGLLKSIPQIYQLDFEALSKLEGFGKKSIENLQAAIANSKSQPLHRLIFALGIRFVGETIAKTLANAVNHLLDLKNFDEEKLKTLEDVGPKVAGSVVQFFANEDNIHMLHELESLGLQLKNEKKEAASDGNLDGQSFLFTGTLHKLKRSDAEELVEKNGGKIVSGVSSKLNYLVVGDDAGSKLEKAKKIASIRILSEDQFLEMVNT</sequence>
<dbReference type="InterPro" id="IPR004150">
    <property type="entry name" value="NAD_DNA_ligase_OB"/>
</dbReference>
<dbReference type="AlphaFoldDB" id="A0A5B8URH7"/>
<dbReference type="InterPro" id="IPR004149">
    <property type="entry name" value="Znf_DNAligase_C4"/>
</dbReference>
<dbReference type="InterPro" id="IPR036420">
    <property type="entry name" value="BRCT_dom_sf"/>
</dbReference>
<dbReference type="SUPFAM" id="SSF47781">
    <property type="entry name" value="RuvA domain 2-like"/>
    <property type="match status" value="1"/>
</dbReference>
<evidence type="ECO:0000256" key="12">
    <source>
        <dbReference type="SAM" id="MobiDB-lite"/>
    </source>
</evidence>
<dbReference type="InterPro" id="IPR003583">
    <property type="entry name" value="Hlx-hairpin-Hlx_DNA-bd_motif"/>
</dbReference>
<feature type="region of interest" description="Disordered" evidence="12">
    <location>
        <begin position="259"/>
        <end position="281"/>
    </location>
</feature>
<protein>
    <recommendedName>
        <fullName evidence="11">DNA ligase</fullName>
        <ecNumber evidence="11">6.5.1.2</ecNumber>
    </recommendedName>
    <alternativeName>
        <fullName evidence="11">Polydeoxyribonucleotide synthase [NAD(+)]</fullName>
    </alternativeName>
</protein>
<feature type="binding site" evidence="11">
    <location>
        <position position="156"/>
    </location>
    <ligand>
        <name>NAD(+)</name>
        <dbReference type="ChEBI" id="CHEBI:57540"/>
    </ligand>
</feature>
<accession>A0A5B8URH7</accession>
<evidence type="ECO:0000256" key="8">
    <source>
        <dbReference type="ARBA" id="ARBA00023027"/>
    </source>
</evidence>
<evidence type="ECO:0000256" key="1">
    <source>
        <dbReference type="ARBA" id="ARBA00004067"/>
    </source>
</evidence>
<comment type="catalytic activity">
    <reaction evidence="10 11">
        <text>NAD(+) + (deoxyribonucleotide)n-3'-hydroxyl + 5'-phospho-(deoxyribonucleotide)m = (deoxyribonucleotide)n+m + AMP + beta-nicotinamide D-nucleotide.</text>
        <dbReference type="EC" id="6.5.1.2"/>
    </reaction>
</comment>
<evidence type="ECO:0000313" key="15">
    <source>
        <dbReference type="Proteomes" id="UP000321204"/>
    </source>
</evidence>
<keyword evidence="3 11" id="KW-0235">DNA replication</keyword>
<comment type="similarity">
    <text evidence="11">Belongs to the NAD-dependent DNA ligase family. LigA subfamily.</text>
</comment>
<dbReference type="Pfam" id="PF12826">
    <property type="entry name" value="HHH_2"/>
    <property type="match status" value="1"/>
</dbReference>
<dbReference type="FunFam" id="1.10.150.20:FF:000007">
    <property type="entry name" value="DNA ligase"/>
    <property type="match status" value="1"/>
</dbReference>
<dbReference type="InterPro" id="IPR041663">
    <property type="entry name" value="DisA/LigA_HHH"/>
</dbReference>
<dbReference type="PANTHER" id="PTHR23389">
    <property type="entry name" value="CHROMOSOME TRANSMISSION FIDELITY FACTOR 18"/>
    <property type="match status" value="1"/>
</dbReference>
<dbReference type="InterPro" id="IPR012340">
    <property type="entry name" value="NA-bd_OB-fold"/>
</dbReference>
<dbReference type="KEGG" id="fgg:FSB75_17465"/>
<dbReference type="SMART" id="SM00292">
    <property type="entry name" value="BRCT"/>
    <property type="match status" value="1"/>
</dbReference>
<gene>
    <name evidence="11 14" type="primary">ligA</name>
    <name evidence="14" type="ORF">FSB75_17465</name>
</gene>